<feature type="compositionally biased region" description="Polar residues" evidence="1">
    <location>
        <begin position="36"/>
        <end position="49"/>
    </location>
</feature>
<sequence length="397" mass="39958">MTTLVPATLTPLKNKPATKGASADFQDAGAPLPVQFNPTSLKLSRTNNIDKGGATTGMPKRQVPSVQSATLSFDLEFDTAEGKKDGTPQDVRDLTRIVRQFTEPTDEHPKQPPPAVRFAWGTFRFQGIVTQLTEDLDYFSPSGMPLRAKVSVTITEVNPKWDAGQVGAGAKDARAAKHPDKEHNLIGPGGAAAPSAVPGNGPGSSPSTNPLSTALAKAGESVQQLLTRLDQDPAAWRSAMTGLDSPLGLAAGTQVQLGATASAGFAASGTAGIGTSGGFTASAGIADTAMTRAALGLKGGSDLGRGATAQAAAGFVLAEAGGVARATARVDVAAVGAAEASARASFEVPVPGIALNTRSGQASATVTTVADPRSLTFGRGIPLRARASGDAAATLGG</sequence>
<evidence type="ECO:0000259" key="2">
    <source>
        <dbReference type="Pfam" id="PF19266"/>
    </source>
</evidence>
<dbReference type="InterPro" id="IPR045361">
    <property type="entry name" value="CIS_tube_prot_N"/>
</dbReference>
<dbReference type="EMBL" id="JAUSSY010000020">
    <property type="protein sequence ID" value="MDQ0120860.1"/>
    <property type="molecule type" value="Genomic_DNA"/>
</dbReference>
<protein>
    <recommendedName>
        <fullName evidence="2">Contractile injection system tube protein N-terminal domain-containing protein</fullName>
    </recommendedName>
</protein>
<keyword evidence="4" id="KW-1185">Reference proteome</keyword>
<name>A0ABT9UMH6_9MICC</name>
<evidence type="ECO:0000313" key="3">
    <source>
        <dbReference type="EMBL" id="MDQ0120860.1"/>
    </source>
</evidence>
<evidence type="ECO:0000256" key="1">
    <source>
        <dbReference type="SAM" id="MobiDB-lite"/>
    </source>
</evidence>
<feature type="region of interest" description="Disordered" evidence="1">
    <location>
        <begin position="1"/>
        <end position="62"/>
    </location>
</feature>
<evidence type="ECO:0000313" key="4">
    <source>
        <dbReference type="Proteomes" id="UP001226389"/>
    </source>
</evidence>
<feature type="region of interest" description="Disordered" evidence="1">
    <location>
        <begin position="174"/>
        <end position="212"/>
    </location>
</feature>
<dbReference type="Pfam" id="PF19266">
    <property type="entry name" value="CIS_tube"/>
    <property type="match status" value="1"/>
</dbReference>
<proteinExistence type="predicted"/>
<comment type="caution">
    <text evidence="3">The sequence shown here is derived from an EMBL/GenBank/DDBJ whole genome shotgun (WGS) entry which is preliminary data.</text>
</comment>
<feature type="compositionally biased region" description="Basic and acidic residues" evidence="1">
    <location>
        <begin position="174"/>
        <end position="184"/>
    </location>
</feature>
<dbReference type="RefSeq" id="WP_307493172.1">
    <property type="nucleotide sequence ID" value="NZ_JAUSSY010000020.1"/>
</dbReference>
<accession>A0ABT9UMH6</accession>
<feature type="compositionally biased region" description="Low complexity" evidence="1">
    <location>
        <begin position="191"/>
        <end position="210"/>
    </location>
</feature>
<organism evidence="3 4">
    <name type="scientific">Pseudarthrobacter defluvii</name>
    <dbReference type="NCBI Taxonomy" id="410837"/>
    <lineage>
        <taxon>Bacteria</taxon>
        <taxon>Bacillati</taxon>
        <taxon>Actinomycetota</taxon>
        <taxon>Actinomycetes</taxon>
        <taxon>Micrococcales</taxon>
        <taxon>Micrococcaceae</taxon>
        <taxon>Pseudarthrobacter</taxon>
    </lineage>
</organism>
<gene>
    <name evidence="3" type="ORF">J2T22_004070</name>
</gene>
<feature type="domain" description="Contractile injection system tube protein N-terminal" evidence="2">
    <location>
        <begin position="27"/>
        <end position="158"/>
    </location>
</feature>
<reference evidence="3 4" key="1">
    <citation type="submission" date="2023-07" db="EMBL/GenBank/DDBJ databases">
        <title>Sorghum-associated microbial communities from plants grown in Nebraska, USA.</title>
        <authorList>
            <person name="Schachtman D."/>
        </authorList>
    </citation>
    <scope>NUCLEOTIDE SEQUENCE [LARGE SCALE GENOMIC DNA]</scope>
    <source>
        <strain evidence="3 4">DS994</strain>
    </source>
</reference>
<dbReference type="Proteomes" id="UP001226389">
    <property type="component" value="Unassembled WGS sequence"/>
</dbReference>